<evidence type="ECO:0000256" key="1">
    <source>
        <dbReference type="SAM" id="MobiDB-lite"/>
    </source>
</evidence>
<dbReference type="Proteomes" id="UP000297535">
    <property type="component" value="Unassembled WGS sequence"/>
</dbReference>
<feature type="region of interest" description="Disordered" evidence="1">
    <location>
        <begin position="47"/>
        <end position="66"/>
    </location>
</feature>
<protein>
    <submittedName>
        <fullName evidence="2">Uncharacterized protein</fullName>
    </submittedName>
</protein>
<proteinExistence type="predicted"/>
<gene>
    <name evidence="2" type="ORF">EU555_33030</name>
</gene>
<evidence type="ECO:0000313" key="3">
    <source>
        <dbReference type="Proteomes" id="UP000297535"/>
    </source>
</evidence>
<accession>A0A4Z0NEE9</accession>
<dbReference type="RefSeq" id="WP_135419573.1">
    <property type="nucleotide sequence ID" value="NZ_SRLB01000049.1"/>
</dbReference>
<dbReference type="AlphaFoldDB" id="A0A4Z0NEE9"/>
<feature type="region of interest" description="Disordered" evidence="1">
    <location>
        <begin position="1"/>
        <end position="28"/>
    </location>
</feature>
<organism evidence="2 3">
    <name type="scientific">Methylobacterium nonmethylotrophicum</name>
    <dbReference type="NCBI Taxonomy" id="1141884"/>
    <lineage>
        <taxon>Bacteria</taxon>
        <taxon>Pseudomonadati</taxon>
        <taxon>Pseudomonadota</taxon>
        <taxon>Alphaproteobacteria</taxon>
        <taxon>Hyphomicrobiales</taxon>
        <taxon>Methylobacteriaceae</taxon>
        <taxon>Methylobacterium</taxon>
    </lineage>
</organism>
<sequence length="66" mass="7399">MTKPTNRWFSPFSARLSTKRPAAPGRVPEQIRPKVKRAPHKRVLVPRDPNWRVGDSEAPQAAAVEG</sequence>
<name>A0A4Z0NEE9_9HYPH</name>
<keyword evidence="3" id="KW-1185">Reference proteome</keyword>
<dbReference type="EMBL" id="SRLB01000049">
    <property type="protein sequence ID" value="TGD93714.1"/>
    <property type="molecule type" value="Genomic_DNA"/>
</dbReference>
<reference evidence="2 3" key="1">
    <citation type="submission" date="2019-04" db="EMBL/GenBank/DDBJ databases">
        <authorList>
            <person name="Feng G."/>
            <person name="Zhu H."/>
        </authorList>
    </citation>
    <scope>NUCLEOTIDE SEQUENCE [LARGE SCALE GENOMIC DNA]</scope>
    <source>
        <strain evidence="2 3">6HR-1</strain>
    </source>
</reference>
<comment type="caution">
    <text evidence="2">The sequence shown here is derived from an EMBL/GenBank/DDBJ whole genome shotgun (WGS) entry which is preliminary data.</text>
</comment>
<evidence type="ECO:0000313" key="2">
    <source>
        <dbReference type="EMBL" id="TGD93714.1"/>
    </source>
</evidence>